<accession>A0A5N5FAP9</accession>
<evidence type="ECO:0000313" key="1">
    <source>
        <dbReference type="EMBL" id="KAB2600037.1"/>
    </source>
</evidence>
<protein>
    <submittedName>
        <fullName evidence="1">Activating signal cointegrator 1 complex subunit 2</fullName>
    </submittedName>
</protein>
<reference evidence="1 2" key="1">
    <citation type="submission" date="2019-09" db="EMBL/GenBank/DDBJ databases">
        <authorList>
            <person name="Ou C."/>
        </authorList>
    </citation>
    <scope>NUCLEOTIDE SEQUENCE [LARGE SCALE GENOMIC DNA]</scope>
    <source>
        <strain evidence="1">S2</strain>
        <tissue evidence="1">Leaf</tissue>
    </source>
</reference>
<evidence type="ECO:0000313" key="2">
    <source>
        <dbReference type="Proteomes" id="UP000327157"/>
    </source>
</evidence>
<dbReference type="Proteomes" id="UP000327157">
    <property type="component" value="Chromosome 13"/>
</dbReference>
<reference evidence="1 2" key="3">
    <citation type="submission" date="2019-11" db="EMBL/GenBank/DDBJ databases">
        <title>A de novo genome assembly of a pear dwarfing rootstock.</title>
        <authorList>
            <person name="Wang F."/>
            <person name="Wang J."/>
            <person name="Li S."/>
            <person name="Zhang Y."/>
            <person name="Fang M."/>
            <person name="Ma L."/>
            <person name="Zhao Y."/>
            <person name="Jiang S."/>
        </authorList>
    </citation>
    <scope>NUCLEOTIDE SEQUENCE [LARGE SCALE GENOMIC DNA]</scope>
    <source>
        <strain evidence="1">S2</strain>
        <tissue evidence="1">Leaf</tissue>
    </source>
</reference>
<name>A0A5N5FAP9_9ROSA</name>
<sequence>MEVRVNSAVLIENVLVGSGAGFRWGRKVSGCRAELMVVAVLGADEGGLEALESQREEEGGCEL</sequence>
<reference evidence="2" key="2">
    <citation type="submission" date="2019-10" db="EMBL/GenBank/DDBJ databases">
        <title>A de novo genome assembly of a pear dwarfing rootstock.</title>
        <authorList>
            <person name="Wang F."/>
            <person name="Wang J."/>
            <person name="Li S."/>
            <person name="Zhang Y."/>
            <person name="Fang M."/>
            <person name="Ma L."/>
            <person name="Zhao Y."/>
            <person name="Jiang S."/>
        </authorList>
    </citation>
    <scope>NUCLEOTIDE SEQUENCE [LARGE SCALE GENOMIC DNA]</scope>
</reference>
<organism evidence="1 2">
    <name type="scientific">Pyrus ussuriensis x Pyrus communis</name>
    <dbReference type="NCBI Taxonomy" id="2448454"/>
    <lineage>
        <taxon>Eukaryota</taxon>
        <taxon>Viridiplantae</taxon>
        <taxon>Streptophyta</taxon>
        <taxon>Embryophyta</taxon>
        <taxon>Tracheophyta</taxon>
        <taxon>Spermatophyta</taxon>
        <taxon>Magnoliopsida</taxon>
        <taxon>eudicotyledons</taxon>
        <taxon>Gunneridae</taxon>
        <taxon>Pentapetalae</taxon>
        <taxon>rosids</taxon>
        <taxon>fabids</taxon>
        <taxon>Rosales</taxon>
        <taxon>Rosaceae</taxon>
        <taxon>Amygdaloideae</taxon>
        <taxon>Maleae</taxon>
        <taxon>Pyrus</taxon>
    </lineage>
</organism>
<dbReference type="AlphaFoldDB" id="A0A5N5FAP9"/>
<comment type="caution">
    <text evidence="1">The sequence shown here is derived from an EMBL/GenBank/DDBJ whole genome shotgun (WGS) entry which is preliminary data.</text>
</comment>
<dbReference type="EMBL" id="SMOL01000753">
    <property type="protein sequence ID" value="KAB2600037.1"/>
    <property type="molecule type" value="Genomic_DNA"/>
</dbReference>
<gene>
    <name evidence="1" type="ORF">D8674_010308</name>
</gene>
<proteinExistence type="predicted"/>
<keyword evidence="2" id="KW-1185">Reference proteome</keyword>